<dbReference type="SUPFAM" id="SSF55031">
    <property type="entry name" value="Bacterial exopeptidase dimerisation domain"/>
    <property type="match status" value="1"/>
</dbReference>
<organism evidence="2 3">
    <name type="scientific">Thermasporomyces composti</name>
    <dbReference type="NCBI Taxonomy" id="696763"/>
    <lineage>
        <taxon>Bacteria</taxon>
        <taxon>Bacillati</taxon>
        <taxon>Actinomycetota</taxon>
        <taxon>Actinomycetes</taxon>
        <taxon>Propionibacteriales</taxon>
        <taxon>Nocardioidaceae</taxon>
        <taxon>Thermasporomyces</taxon>
    </lineage>
</organism>
<feature type="binding site" evidence="1">
    <location>
        <position position="173"/>
    </location>
    <ligand>
        <name>Mn(2+)</name>
        <dbReference type="ChEBI" id="CHEBI:29035"/>
        <label>1</label>
    </ligand>
</feature>
<evidence type="ECO:0000256" key="1">
    <source>
        <dbReference type="PIRSR" id="PIRSR005962-1"/>
    </source>
</evidence>
<dbReference type="Gene3D" id="3.40.630.10">
    <property type="entry name" value="Zn peptidases"/>
    <property type="match status" value="1"/>
</dbReference>
<keyword evidence="3" id="KW-1185">Reference proteome</keyword>
<accession>A0A3D9VGX6</accession>
<dbReference type="PIRSF" id="PIRSF005962">
    <property type="entry name" value="Pept_M20D_amidohydro"/>
    <property type="match status" value="1"/>
</dbReference>
<reference evidence="2 3" key="1">
    <citation type="submission" date="2018-08" db="EMBL/GenBank/DDBJ databases">
        <title>Sequencing the genomes of 1000 actinobacteria strains.</title>
        <authorList>
            <person name="Klenk H.-P."/>
        </authorList>
    </citation>
    <scope>NUCLEOTIDE SEQUENCE [LARGE SCALE GENOMIC DNA]</scope>
    <source>
        <strain evidence="2 3">DSM 22891</strain>
    </source>
</reference>
<dbReference type="GO" id="GO:0016787">
    <property type="term" value="F:hydrolase activity"/>
    <property type="evidence" value="ECO:0007669"/>
    <property type="project" value="UniProtKB-KW"/>
</dbReference>
<comment type="caution">
    <text evidence="2">The sequence shown here is derived from an EMBL/GenBank/DDBJ whole genome shotgun (WGS) entry which is preliminary data.</text>
</comment>
<name>A0A3D9VGX6_THECX</name>
<sequence>MPLDPEIVAEVDRLTKTWIDELVAFRRDLHMHPEPGREEVRTTSLVAERLEAAGLRPTLLPVGTGLLADIGEPAPFTGRIALRADLDALRVADEKTVPYRSRRPGVCHACGHDVHTTVVLGAGLVLAELASRGMLTHAVRLIFQPAEELIPGGALDVMAAGGLDGVDQIFALHCDPRLAVGNIGLRPGPLTAACDRLQVRLTGPGGHTARPHLTADLVHALATLVSHLPTALSRRVDPRAGLSVVWGRVQAGAAANAIPMDGEAEGTLRCLDPRVWERSAELVPALAREIVAPYGVTAQVEVHRGVPPVVNDALAITTLREAVEATLGRSAVAPTDQSLGGEDFAWYLTKVRGAMARLGVHTPGSETMYDLHQGTFDVDENAIAVGVRVLTATALLAGGHDGRRFTE</sequence>
<proteinExistence type="predicted"/>
<evidence type="ECO:0000313" key="3">
    <source>
        <dbReference type="Proteomes" id="UP000256485"/>
    </source>
</evidence>
<dbReference type="Pfam" id="PF01546">
    <property type="entry name" value="Peptidase_M20"/>
    <property type="match status" value="1"/>
</dbReference>
<dbReference type="InterPro" id="IPR036264">
    <property type="entry name" value="Bact_exopeptidase_dim_dom"/>
</dbReference>
<dbReference type="InterPro" id="IPR017439">
    <property type="entry name" value="Amidohydrolase"/>
</dbReference>
<feature type="binding site" evidence="1">
    <location>
        <position position="110"/>
    </location>
    <ligand>
        <name>Mn(2+)</name>
        <dbReference type="ChEBI" id="CHEBI:29035"/>
        <label>2</label>
    </ligand>
</feature>
<comment type="cofactor">
    <cofactor evidence="1">
        <name>Mn(2+)</name>
        <dbReference type="ChEBI" id="CHEBI:29035"/>
    </cofactor>
    <text evidence="1">The Mn(2+) ion enhances activity.</text>
</comment>
<dbReference type="PANTHER" id="PTHR11014">
    <property type="entry name" value="PEPTIDASE M20 FAMILY MEMBER"/>
    <property type="match status" value="1"/>
</dbReference>
<dbReference type="NCBIfam" id="TIGR01891">
    <property type="entry name" value="amidohydrolases"/>
    <property type="match status" value="1"/>
</dbReference>
<feature type="binding site" evidence="1">
    <location>
        <position position="112"/>
    </location>
    <ligand>
        <name>Mn(2+)</name>
        <dbReference type="ChEBI" id="CHEBI:29035"/>
        <label>2</label>
    </ligand>
</feature>
<dbReference type="PANTHER" id="PTHR11014:SF63">
    <property type="entry name" value="METALLOPEPTIDASE, PUTATIVE (AFU_ORTHOLOGUE AFUA_6G09600)-RELATED"/>
    <property type="match status" value="1"/>
</dbReference>
<dbReference type="Gene3D" id="3.30.70.360">
    <property type="match status" value="1"/>
</dbReference>
<dbReference type="Proteomes" id="UP000256485">
    <property type="component" value="Unassembled WGS sequence"/>
</dbReference>
<gene>
    <name evidence="2" type="ORF">DFJ64_2878</name>
</gene>
<dbReference type="InterPro" id="IPR002933">
    <property type="entry name" value="Peptidase_M20"/>
</dbReference>
<dbReference type="GO" id="GO:0046872">
    <property type="term" value="F:metal ion binding"/>
    <property type="evidence" value="ECO:0007669"/>
    <property type="project" value="UniProtKB-KW"/>
</dbReference>
<dbReference type="AlphaFoldDB" id="A0A3D9VGX6"/>
<dbReference type="EMBL" id="QTUC01000001">
    <property type="protein sequence ID" value="REF37434.1"/>
    <property type="molecule type" value="Genomic_DNA"/>
</dbReference>
<dbReference type="SUPFAM" id="SSF53187">
    <property type="entry name" value="Zn-dependent exopeptidases"/>
    <property type="match status" value="1"/>
</dbReference>
<dbReference type="RefSeq" id="WP_245941132.1">
    <property type="nucleotide sequence ID" value="NZ_QTUC01000001.1"/>
</dbReference>
<feature type="binding site" evidence="1">
    <location>
        <position position="372"/>
    </location>
    <ligand>
        <name>Mn(2+)</name>
        <dbReference type="ChEBI" id="CHEBI:29035"/>
        <label>2</label>
    </ligand>
</feature>
<evidence type="ECO:0000313" key="2">
    <source>
        <dbReference type="EMBL" id="REF37434.1"/>
    </source>
</evidence>
<protein>
    <submittedName>
        <fullName evidence="2">Amidohydrolase</fullName>
    </submittedName>
</protein>
<keyword evidence="2" id="KW-0378">Hydrolase</keyword>
<feature type="binding site" evidence="1">
    <location>
        <position position="148"/>
    </location>
    <ligand>
        <name>Mn(2+)</name>
        <dbReference type="ChEBI" id="CHEBI:29035"/>
        <label>2</label>
    </ligand>
</feature>
<keyword evidence="1" id="KW-0479">Metal-binding</keyword>
<keyword evidence="1" id="KW-0464">Manganese</keyword>